<evidence type="ECO:0000313" key="2">
    <source>
        <dbReference type="Proteomes" id="UP000504603"/>
    </source>
</evidence>
<dbReference type="OrthoDB" id="1700296at2759"/>
<gene>
    <name evidence="3" type="primary">LOC111014307</name>
</gene>
<accession>A0A6J1CT01</accession>
<dbReference type="GeneID" id="111014307"/>
<feature type="region of interest" description="Disordered" evidence="1">
    <location>
        <begin position="1"/>
        <end position="23"/>
    </location>
</feature>
<dbReference type="KEGG" id="mcha:111014307"/>
<keyword evidence="2" id="KW-1185">Reference proteome</keyword>
<proteinExistence type="predicted"/>
<dbReference type="PANTHER" id="PTHR34569:SF2">
    <property type="entry name" value="EXPRESSED PROTEIN"/>
    <property type="match status" value="1"/>
</dbReference>
<reference evidence="3" key="1">
    <citation type="submission" date="2025-08" db="UniProtKB">
        <authorList>
            <consortium name="RefSeq"/>
        </authorList>
    </citation>
    <scope>IDENTIFICATION</scope>
    <source>
        <strain evidence="3">OHB3-1</strain>
    </source>
</reference>
<dbReference type="RefSeq" id="XP_022144679.1">
    <property type="nucleotide sequence ID" value="XM_022288987.1"/>
</dbReference>
<evidence type="ECO:0000256" key="1">
    <source>
        <dbReference type="SAM" id="MobiDB-lite"/>
    </source>
</evidence>
<evidence type="ECO:0000313" key="3">
    <source>
        <dbReference type="RefSeq" id="XP_022144679.1"/>
    </source>
</evidence>
<dbReference type="PANTHER" id="PTHR34569">
    <property type="entry name" value="EXPRESSED PROTEIN"/>
    <property type="match status" value="1"/>
</dbReference>
<protein>
    <submittedName>
        <fullName evidence="3">Uncharacterized protein LOC111014307</fullName>
    </submittedName>
</protein>
<dbReference type="Proteomes" id="UP000504603">
    <property type="component" value="Unplaced"/>
</dbReference>
<name>A0A6J1CT01_MOMCH</name>
<organism evidence="2 3">
    <name type="scientific">Momordica charantia</name>
    <name type="common">Bitter gourd</name>
    <name type="synonym">Balsam pear</name>
    <dbReference type="NCBI Taxonomy" id="3673"/>
    <lineage>
        <taxon>Eukaryota</taxon>
        <taxon>Viridiplantae</taxon>
        <taxon>Streptophyta</taxon>
        <taxon>Embryophyta</taxon>
        <taxon>Tracheophyta</taxon>
        <taxon>Spermatophyta</taxon>
        <taxon>Magnoliopsida</taxon>
        <taxon>eudicotyledons</taxon>
        <taxon>Gunneridae</taxon>
        <taxon>Pentapetalae</taxon>
        <taxon>rosids</taxon>
        <taxon>fabids</taxon>
        <taxon>Cucurbitales</taxon>
        <taxon>Cucurbitaceae</taxon>
        <taxon>Momordiceae</taxon>
        <taxon>Momordica</taxon>
    </lineage>
</organism>
<dbReference type="AlphaFoldDB" id="A0A6J1CT01"/>
<sequence length="168" mass="18079">MDESSGLNPDPPPPPSSNPRRRNSITVPVVVPSKLNLFAAAAGTKSTHSPPLPLAFELVPLKSSSYPSLVYTSLRDILPSATAINSPTAASAANSGYEISIRNRLVKQAAWAYLQPMSSSPGSSGPHLLRRLWLRFSACLSFLNLRIISNITHAFDRIFHVVGVSFVS</sequence>